<feature type="transmembrane region" description="Helical" evidence="16">
    <location>
        <begin position="161"/>
        <end position="181"/>
    </location>
</feature>
<feature type="transmembrane region" description="Helical" evidence="16">
    <location>
        <begin position="375"/>
        <end position="398"/>
    </location>
</feature>
<dbReference type="PANTHER" id="PTHR46988:SF2">
    <property type="entry name" value="TWO PORE CALCIUM CHANNEL PROTEIN 1"/>
    <property type="match status" value="1"/>
</dbReference>
<organism evidence="18 19">
    <name type="scientific">Eleusine coracana subsp. coracana</name>
    <dbReference type="NCBI Taxonomy" id="191504"/>
    <lineage>
        <taxon>Eukaryota</taxon>
        <taxon>Viridiplantae</taxon>
        <taxon>Streptophyta</taxon>
        <taxon>Embryophyta</taxon>
        <taxon>Tracheophyta</taxon>
        <taxon>Spermatophyta</taxon>
        <taxon>Magnoliopsida</taxon>
        <taxon>Liliopsida</taxon>
        <taxon>Poales</taxon>
        <taxon>Poaceae</taxon>
        <taxon>PACMAD clade</taxon>
        <taxon>Chloridoideae</taxon>
        <taxon>Cynodonteae</taxon>
        <taxon>Eleusininae</taxon>
        <taxon>Eleusine</taxon>
    </lineage>
</organism>
<dbReference type="SUPFAM" id="SSF47473">
    <property type="entry name" value="EF-hand"/>
    <property type="match status" value="1"/>
</dbReference>
<comment type="similarity">
    <text evidence="2">Belongs to the calcium channel alpha-1 subunit (TC 1.A.1.11) family. Two pore calcium channel subfamily.</text>
</comment>
<dbReference type="GO" id="GO:0005245">
    <property type="term" value="F:voltage-gated calcium channel activity"/>
    <property type="evidence" value="ECO:0007669"/>
    <property type="project" value="InterPro"/>
</dbReference>
<keyword evidence="4" id="KW-0813">Transport</keyword>
<keyword evidence="5" id="KW-0109">Calcium transport</keyword>
<dbReference type="Proteomes" id="UP001054889">
    <property type="component" value="Unassembled WGS sequence"/>
</dbReference>
<dbReference type="InterPro" id="IPR011992">
    <property type="entry name" value="EF-hand-dom_pair"/>
</dbReference>
<keyword evidence="19" id="KW-1185">Reference proteome</keyword>
<comment type="caution">
    <text evidence="18">The sequence shown here is derived from an EMBL/GenBank/DDBJ whole genome shotgun (WGS) entry which is preliminary data.</text>
</comment>
<dbReference type="PANTHER" id="PTHR46988">
    <property type="entry name" value="TWO PORE CALCIUM CHANNEL PROTEIN 1"/>
    <property type="match status" value="1"/>
</dbReference>
<evidence type="ECO:0000256" key="6">
    <source>
        <dbReference type="ARBA" id="ARBA00022673"/>
    </source>
</evidence>
<keyword evidence="8" id="KW-0677">Repeat</keyword>
<accession>A0AAV5E6B0</accession>
<evidence type="ECO:0000256" key="9">
    <source>
        <dbReference type="ARBA" id="ARBA00022837"/>
    </source>
</evidence>
<evidence type="ECO:0000256" key="4">
    <source>
        <dbReference type="ARBA" id="ARBA00022448"/>
    </source>
</evidence>
<dbReference type="Gene3D" id="1.20.120.350">
    <property type="entry name" value="Voltage-gated potassium channels. Chain C"/>
    <property type="match status" value="1"/>
</dbReference>
<dbReference type="Pfam" id="PF13499">
    <property type="entry name" value="EF-hand_7"/>
    <property type="match status" value="1"/>
</dbReference>
<evidence type="ECO:0000256" key="7">
    <source>
        <dbReference type="ARBA" id="ARBA00022692"/>
    </source>
</evidence>
<dbReference type="InterPro" id="IPR044581">
    <property type="entry name" value="TPC1_plant"/>
</dbReference>
<reference evidence="18" key="1">
    <citation type="journal article" date="2018" name="DNA Res.">
        <title>Multiple hybrid de novo genome assembly of finger millet, an orphan allotetraploid crop.</title>
        <authorList>
            <person name="Hatakeyama M."/>
            <person name="Aluri S."/>
            <person name="Balachadran M.T."/>
            <person name="Sivarajan S.R."/>
            <person name="Patrignani A."/>
            <person name="Gruter S."/>
            <person name="Poveda L."/>
            <person name="Shimizu-Inatsugi R."/>
            <person name="Baeten J."/>
            <person name="Francoijs K.J."/>
            <person name="Nataraja K.N."/>
            <person name="Reddy Y.A.N."/>
            <person name="Phadnis S."/>
            <person name="Ravikumar R.L."/>
            <person name="Schlapbach R."/>
            <person name="Sreeman S.M."/>
            <person name="Shimizu K.K."/>
        </authorList>
    </citation>
    <scope>NUCLEOTIDE SEQUENCE</scope>
</reference>
<dbReference type="PROSITE" id="PS50222">
    <property type="entry name" value="EF_HAND_2"/>
    <property type="match status" value="2"/>
</dbReference>
<dbReference type="FunFam" id="1.10.238.10:FF:000253">
    <property type="entry name" value="Two pore calcium channel protein 1"/>
    <property type="match status" value="1"/>
</dbReference>
<keyword evidence="7 16" id="KW-0812">Transmembrane</keyword>
<keyword evidence="6" id="KW-0107">Calcium channel</keyword>
<dbReference type="InterPro" id="IPR005821">
    <property type="entry name" value="Ion_trans_dom"/>
</dbReference>
<comment type="subunit">
    <text evidence="3">Homodimer.</text>
</comment>
<evidence type="ECO:0000256" key="3">
    <source>
        <dbReference type="ARBA" id="ARBA00011738"/>
    </source>
</evidence>
<feature type="transmembrane region" description="Helical" evidence="16">
    <location>
        <begin position="405"/>
        <end position="423"/>
    </location>
</feature>
<dbReference type="EMBL" id="BQKI01000073">
    <property type="protein sequence ID" value="GJN18081.1"/>
    <property type="molecule type" value="Genomic_DNA"/>
</dbReference>
<keyword evidence="13 16" id="KW-0472">Membrane</keyword>
<feature type="transmembrane region" description="Helical" evidence="16">
    <location>
        <begin position="112"/>
        <end position="140"/>
    </location>
</feature>
<protein>
    <recommendedName>
        <fullName evidence="17">EF-hand domain-containing protein</fullName>
    </recommendedName>
</protein>
<dbReference type="SMART" id="SM00054">
    <property type="entry name" value="EFh"/>
    <property type="match status" value="2"/>
</dbReference>
<feature type="region of interest" description="Disordered" evidence="15">
    <location>
        <begin position="1"/>
        <end position="30"/>
    </location>
</feature>
<dbReference type="SUPFAM" id="SSF81324">
    <property type="entry name" value="Voltage-gated potassium channels"/>
    <property type="match status" value="1"/>
</dbReference>
<keyword evidence="14" id="KW-0407">Ion channel</keyword>
<feature type="transmembrane region" description="Helical" evidence="16">
    <location>
        <begin position="338"/>
        <end position="355"/>
    </location>
</feature>
<feature type="domain" description="EF-hand" evidence="17">
    <location>
        <begin position="228"/>
        <end position="263"/>
    </location>
</feature>
<gene>
    <name evidence="18" type="primary">gb05202</name>
    <name evidence="18" type="ORF">PR202_gb05202</name>
</gene>
<proteinExistence type="inferred from homology"/>
<evidence type="ECO:0000256" key="11">
    <source>
        <dbReference type="ARBA" id="ARBA00022989"/>
    </source>
</evidence>
<dbReference type="AlphaFoldDB" id="A0AAV5E6B0"/>
<evidence type="ECO:0000256" key="13">
    <source>
        <dbReference type="ARBA" id="ARBA00023136"/>
    </source>
</evidence>
<keyword evidence="9" id="KW-0106">Calcium</keyword>
<evidence type="ECO:0000256" key="16">
    <source>
        <dbReference type="SAM" id="Phobius"/>
    </source>
</evidence>
<dbReference type="GO" id="GO:0034702">
    <property type="term" value="C:monoatomic ion channel complex"/>
    <property type="evidence" value="ECO:0007669"/>
    <property type="project" value="UniProtKB-KW"/>
</dbReference>
<dbReference type="GO" id="GO:0000325">
    <property type="term" value="C:plant-type vacuole"/>
    <property type="evidence" value="ECO:0007669"/>
    <property type="project" value="TreeGrafter"/>
</dbReference>
<evidence type="ECO:0000256" key="2">
    <source>
        <dbReference type="ARBA" id="ARBA00009286"/>
    </source>
</evidence>
<feature type="domain" description="EF-hand" evidence="17">
    <location>
        <begin position="269"/>
        <end position="304"/>
    </location>
</feature>
<keyword evidence="12" id="KW-0406">Ion transport</keyword>
<keyword evidence="11 16" id="KW-1133">Transmembrane helix</keyword>
<dbReference type="CDD" id="cd00051">
    <property type="entry name" value="EFh"/>
    <property type="match status" value="1"/>
</dbReference>
<evidence type="ECO:0000313" key="19">
    <source>
        <dbReference type="Proteomes" id="UP001054889"/>
    </source>
</evidence>
<comment type="subcellular location">
    <subcellularLocation>
        <location evidence="1">Membrane</location>
        <topology evidence="1">Multi-pass membrane protein</topology>
    </subcellularLocation>
</comment>
<reference evidence="18" key="2">
    <citation type="submission" date="2021-12" db="EMBL/GenBank/DDBJ databases">
        <title>Resequencing data analysis of finger millet.</title>
        <authorList>
            <person name="Hatakeyama M."/>
            <person name="Aluri S."/>
            <person name="Balachadran M.T."/>
            <person name="Sivarajan S.R."/>
            <person name="Poveda L."/>
            <person name="Shimizu-Inatsugi R."/>
            <person name="Schlapbach R."/>
            <person name="Sreeman S.M."/>
            <person name="Shimizu K.K."/>
        </authorList>
    </citation>
    <scope>NUCLEOTIDE SEQUENCE</scope>
</reference>
<evidence type="ECO:0000313" key="18">
    <source>
        <dbReference type="EMBL" id="GJN18081.1"/>
    </source>
</evidence>
<evidence type="ECO:0000256" key="14">
    <source>
        <dbReference type="ARBA" id="ARBA00023303"/>
    </source>
</evidence>
<dbReference type="Gene3D" id="1.10.238.10">
    <property type="entry name" value="EF-hand"/>
    <property type="match status" value="1"/>
</dbReference>
<dbReference type="InterPro" id="IPR002048">
    <property type="entry name" value="EF_hand_dom"/>
</dbReference>
<sequence length="434" mass="49439">MSEAEAPLITEVEGEASRGPASIGGSRSGFGDGGWRSAKRYQRRSDALAYGDRYQKAAALVDLVGSLSLLCSCSASLTALHQDGVGIPEDVLNDTRFERAMRFYFVYLRLDWLWSLNLFALILLNFLEGLTFVILVLDVFYPLSYEGLNIFWKNSMNKLKVLLLFVLACDILVFIFSPGPFRLAPYIRVAFLIMTIRELRMCAITLVGMVGTYLNVLLAKQIALMDSIRKSILLKAFDLIDTNGQGYLNKEQCVSLLDELNKYRSLPKTSKEDFELIFSELDQSGDFKVTPEEFADLCNAIGIKFQKEPPPSYLEKYPTFYRSPQCEMLKSFVRSRQFEYIIIFVLLLNFVAVIIETTLDIENSSSQQVWQEVEFVFGWIYVVEMALKIFSLGFGAYWMEGQNKFDFVITWIIFIGETLTFVFPSKLSFLSNGE</sequence>
<dbReference type="Pfam" id="PF00520">
    <property type="entry name" value="Ion_trans"/>
    <property type="match status" value="1"/>
</dbReference>
<evidence type="ECO:0000256" key="12">
    <source>
        <dbReference type="ARBA" id="ARBA00023065"/>
    </source>
</evidence>
<dbReference type="GO" id="GO:0005774">
    <property type="term" value="C:vacuolar membrane"/>
    <property type="evidence" value="ECO:0007669"/>
    <property type="project" value="TreeGrafter"/>
</dbReference>
<evidence type="ECO:0000256" key="10">
    <source>
        <dbReference type="ARBA" id="ARBA00022882"/>
    </source>
</evidence>
<dbReference type="FunFam" id="1.20.120.350:FF:000055">
    <property type="entry name" value="Two pore calcium channel protein 1"/>
    <property type="match status" value="1"/>
</dbReference>
<evidence type="ECO:0000256" key="5">
    <source>
        <dbReference type="ARBA" id="ARBA00022568"/>
    </source>
</evidence>
<keyword evidence="10" id="KW-0851">Voltage-gated channel</keyword>
<evidence type="ECO:0000259" key="17">
    <source>
        <dbReference type="PROSITE" id="PS50222"/>
    </source>
</evidence>
<dbReference type="GO" id="GO:0005509">
    <property type="term" value="F:calcium ion binding"/>
    <property type="evidence" value="ECO:0007669"/>
    <property type="project" value="InterPro"/>
</dbReference>
<evidence type="ECO:0000256" key="15">
    <source>
        <dbReference type="SAM" id="MobiDB-lite"/>
    </source>
</evidence>
<feature type="transmembrane region" description="Helical" evidence="16">
    <location>
        <begin position="201"/>
        <end position="219"/>
    </location>
</feature>
<dbReference type="InterPro" id="IPR027359">
    <property type="entry name" value="Volt_channel_dom_sf"/>
</dbReference>
<evidence type="ECO:0000256" key="1">
    <source>
        <dbReference type="ARBA" id="ARBA00004141"/>
    </source>
</evidence>
<name>A0AAV5E6B0_ELECO</name>
<evidence type="ECO:0000256" key="8">
    <source>
        <dbReference type="ARBA" id="ARBA00022737"/>
    </source>
</evidence>